<reference evidence="3" key="1">
    <citation type="journal article" date="2019" name="Int. J. Syst. Evol. Microbiol.">
        <title>The Global Catalogue of Microorganisms (GCM) 10K type strain sequencing project: providing services to taxonomists for standard genome sequencing and annotation.</title>
        <authorList>
            <consortium name="The Broad Institute Genomics Platform"/>
            <consortium name="The Broad Institute Genome Sequencing Center for Infectious Disease"/>
            <person name="Wu L."/>
            <person name="Ma J."/>
        </authorList>
    </citation>
    <scope>NUCLEOTIDE SEQUENCE [LARGE SCALE GENOMIC DNA]</scope>
    <source>
        <strain evidence="3">CGMCC 4.7349</strain>
    </source>
</reference>
<evidence type="ECO:0000256" key="1">
    <source>
        <dbReference type="SAM" id="MobiDB-lite"/>
    </source>
</evidence>
<keyword evidence="3" id="KW-1185">Reference proteome</keyword>
<dbReference type="Proteomes" id="UP000656881">
    <property type="component" value="Unassembled WGS sequence"/>
</dbReference>
<organism evidence="2 3">
    <name type="scientific">Streptomyces lasiicapitis</name>
    <dbReference type="NCBI Taxonomy" id="1923961"/>
    <lineage>
        <taxon>Bacteria</taxon>
        <taxon>Bacillati</taxon>
        <taxon>Actinomycetota</taxon>
        <taxon>Actinomycetes</taxon>
        <taxon>Kitasatosporales</taxon>
        <taxon>Streptomycetaceae</taxon>
        <taxon>Streptomyces</taxon>
    </lineage>
</organism>
<protein>
    <submittedName>
        <fullName evidence="2">Uncharacterized protein</fullName>
    </submittedName>
</protein>
<gene>
    <name evidence="2" type="ORF">GCM10012286_36720</name>
</gene>
<evidence type="ECO:0000313" key="3">
    <source>
        <dbReference type="Proteomes" id="UP000656881"/>
    </source>
</evidence>
<comment type="caution">
    <text evidence="2">The sequence shown here is derived from an EMBL/GenBank/DDBJ whole genome shotgun (WGS) entry which is preliminary data.</text>
</comment>
<feature type="region of interest" description="Disordered" evidence="1">
    <location>
        <begin position="70"/>
        <end position="92"/>
    </location>
</feature>
<evidence type="ECO:0000313" key="2">
    <source>
        <dbReference type="EMBL" id="GGO46249.1"/>
    </source>
</evidence>
<proteinExistence type="predicted"/>
<sequence length="113" mass="12113">MRSGRTHDRRVELWRVHAMFGWGECDRGIVAHARGCSAELGGVGAEFAGFWINVAVCTCSFGHTQATNWSAPSGTPQQLTTSGLAGGGGEPVGECDDEVSEFVRSLDDERQVE</sequence>
<feature type="compositionally biased region" description="Polar residues" evidence="1">
    <location>
        <begin position="70"/>
        <end position="82"/>
    </location>
</feature>
<accession>A0ABQ2M2L0</accession>
<dbReference type="EMBL" id="BMNG01000007">
    <property type="protein sequence ID" value="GGO46249.1"/>
    <property type="molecule type" value="Genomic_DNA"/>
</dbReference>
<name>A0ABQ2M2L0_9ACTN</name>